<dbReference type="InterPro" id="IPR013702">
    <property type="entry name" value="FIST_domain_N"/>
</dbReference>
<dbReference type="RefSeq" id="WP_044215544.1">
    <property type="nucleotide sequence ID" value="NZ_JBKAGJ010000014.1"/>
</dbReference>
<name>A0A098SFT8_9BACT</name>
<keyword evidence="4" id="KW-1185">Reference proteome</keyword>
<feature type="domain" description="FIST" evidence="1">
    <location>
        <begin position="22"/>
        <end position="207"/>
    </location>
</feature>
<dbReference type="Proteomes" id="UP000029736">
    <property type="component" value="Unassembled WGS sequence"/>
</dbReference>
<reference evidence="3 4" key="1">
    <citation type="journal article" date="2014" name="Int. J. Syst. Evol. Microbiol.">
        <title>Phaeodactylibacter xiamenensis gen. nov., sp. nov., a member of the family Saprospiraceae isolated from the marine alga Phaeodactylum tricornutum.</title>
        <authorList>
            <person name="Chen Z.Jr."/>
            <person name="Lei X."/>
            <person name="Lai Q."/>
            <person name="Li Y."/>
            <person name="Zhang B."/>
            <person name="Zhang J."/>
            <person name="Zhang H."/>
            <person name="Yang L."/>
            <person name="Zheng W."/>
            <person name="Tian Y."/>
            <person name="Yu Z."/>
            <person name="Xu H.Jr."/>
            <person name="Zheng T."/>
        </authorList>
    </citation>
    <scope>NUCLEOTIDE SEQUENCE [LARGE SCALE GENOMIC DNA]</scope>
    <source>
        <strain evidence="3 4">KD52</strain>
    </source>
</reference>
<dbReference type="SMART" id="SM00897">
    <property type="entry name" value="FIST"/>
    <property type="match status" value="1"/>
</dbReference>
<dbReference type="EMBL" id="JPOS01000002">
    <property type="protein sequence ID" value="KGE89787.1"/>
    <property type="molecule type" value="Genomic_DNA"/>
</dbReference>
<feature type="domain" description="FIST C-domain" evidence="2">
    <location>
        <begin position="208"/>
        <end position="356"/>
    </location>
</feature>
<protein>
    <recommendedName>
        <fullName evidence="5">Histidine kinase</fullName>
    </recommendedName>
</protein>
<evidence type="ECO:0000313" key="4">
    <source>
        <dbReference type="Proteomes" id="UP000029736"/>
    </source>
</evidence>
<dbReference type="InterPro" id="IPR019494">
    <property type="entry name" value="FIST_C"/>
</dbReference>
<dbReference type="OrthoDB" id="378730at2"/>
<evidence type="ECO:0000259" key="1">
    <source>
        <dbReference type="SMART" id="SM00897"/>
    </source>
</evidence>
<evidence type="ECO:0008006" key="5">
    <source>
        <dbReference type="Google" id="ProtNLM"/>
    </source>
</evidence>
<accession>A0A098SFT8</accession>
<gene>
    <name evidence="3" type="ORF">IX84_00215</name>
</gene>
<dbReference type="AlphaFoldDB" id="A0A098SFT8"/>
<proteinExistence type="predicted"/>
<dbReference type="Pfam" id="PF08495">
    <property type="entry name" value="FIST"/>
    <property type="match status" value="1"/>
</dbReference>
<evidence type="ECO:0000259" key="2">
    <source>
        <dbReference type="SMART" id="SM01204"/>
    </source>
</evidence>
<sequence length="374" mass="40979">MYIQSDDYNVIAETILGQEIRSHDLFVLLLAESDALDAKALIERLNTAGLPFIGGIFPGVIHNSKLYKQGVVAKKLQAIAPPVIMSGLNTSGYEWPDLKTVLSGPEKPVTAWIMIDGLMSNIAHFLSGLYDRLGDQVNFIGGGAGSLSLRQQPCLLTPDGLLQDAAVIAFLDYDTHLGVKHGWKRLAGPIVATRTAQNVICELNWEEAFTVYKNYIEKDCGCAITEDNFFEVAKGYPFGIYKSNAEEVIRDPIAVNSEGGLVCVGEVPENTVLNIMKGTADNLIASAAEAVEETLARSQNTEAMVRHTMVVDCVSRALFLEDRHEEELERINKRIKAVRSEVSPQGMLSLGEISSYGEGYLEFFNKTIVIGSLY</sequence>
<dbReference type="SMART" id="SM01204">
    <property type="entry name" value="FIST_C"/>
    <property type="match status" value="1"/>
</dbReference>
<comment type="caution">
    <text evidence="3">The sequence shown here is derived from an EMBL/GenBank/DDBJ whole genome shotgun (WGS) entry which is preliminary data.</text>
</comment>
<organism evidence="3 4">
    <name type="scientific">Phaeodactylibacter xiamenensis</name>
    <dbReference type="NCBI Taxonomy" id="1524460"/>
    <lineage>
        <taxon>Bacteria</taxon>
        <taxon>Pseudomonadati</taxon>
        <taxon>Bacteroidota</taxon>
        <taxon>Saprospiria</taxon>
        <taxon>Saprospirales</taxon>
        <taxon>Haliscomenobacteraceae</taxon>
        <taxon>Phaeodactylibacter</taxon>
    </lineage>
</organism>
<dbReference type="PANTHER" id="PTHR40252">
    <property type="entry name" value="BLR0328 PROTEIN"/>
    <property type="match status" value="1"/>
</dbReference>
<evidence type="ECO:0000313" key="3">
    <source>
        <dbReference type="EMBL" id="KGE89787.1"/>
    </source>
</evidence>
<dbReference type="PANTHER" id="PTHR40252:SF2">
    <property type="entry name" value="BLR0328 PROTEIN"/>
    <property type="match status" value="1"/>
</dbReference>
<dbReference type="Pfam" id="PF10442">
    <property type="entry name" value="FIST_C"/>
    <property type="match status" value="1"/>
</dbReference>